<dbReference type="EMBL" id="QGKX02000095">
    <property type="protein sequence ID" value="KAF3570015.1"/>
    <property type="molecule type" value="Genomic_DNA"/>
</dbReference>
<sequence>MVKKTVVRTHKIGSTELRSTTETELGSDADNINVPNVRVIPVPIDDIAMAGGRKRLRNLASRNSYGSTPFSDSRSISFYLWHIIRLLRRNKP</sequence>
<reference evidence="1" key="1">
    <citation type="submission" date="2019-12" db="EMBL/GenBank/DDBJ databases">
        <title>Genome sequencing and annotation of Brassica cretica.</title>
        <authorList>
            <person name="Studholme D.J."/>
            <person name="Sarris P."/>
        </authorList>
    </citation>
    <scope>NUCLEOTIDE SEQUENCE</scope>
    <source>
        <strain evidence="1">PFS-109/04</strain>
        <tissue evidence="1">Leaf</tissue>
    </source>
</reference>
<dbReference type="AlphaFoldDB" id="A0A8S9RB97"/>
<accession>A0A8S9RB97</accession>
<protein>
    <submittedName>
        <fullName evidence="1">Uncharacterized protein</fullName>
    </submittedName>
</protein>
<proteinExistence type="predicted"/>
<evidence type="ECO:0000313" key="1">
    <source>
        <dbReference type="EMBL" id="KAF3570015.1"/>
    </source>
</evidence>
<gene>
    <name evidence="1" type="ORF">F2Q69_00060444</name>
</gene>
<organism evidence="1 2">
    <name type="scientific">Brassica cretica</name>
    <name type="common">Mustard</name>
    <dbReference type="NCBI Taxonomy" id="69181"/>
    <lineage>
        <taxon>Eukaryota</taxon>
        <taxon>Viridiplantae</taxon>
        <taxon>Streptophyta</taxon>
        <taxon>Embryophyta</taxon>
        <taxon>Tracheophyta</taxon>
        <taxon>Spermatophyta</taxon>
        <taxon>Magnoliopsida</taxon>
        <taxon>eudicotyledons</taxon>
        <taxon>Gunneridae</taxon>
        <taxon>Pentapetalae</taxon>
        <taxon>rosids</taxon>
        <taxon>malvids</taxon>
        <taxon>Brassicales</taxon>
        <taxon>Brassicaceae</taxon>
        <taxon>Brassiceae</taxon>
        <taxon>Brassica</taxon>
    </lineage>
</organism>
<name>A0A8S9RB97_BRACR</name>
<dbReference type="Proteomes" id="UP000712600">
    <property type="component" value="Unassembled WGS sequence"/>
</dbReference>
<evidence type="ECO:0000313" key="2">
    <source>
        <dbReference type="Proteomes" id="UP000712600"/>
    </source>
</evidence>
<comment type="caution">
    <text evidence="1">The sequence shown here is derived from an EMBL/GenBank/DDBJ whole genome shotgun (WGS) entry which is preliminary data.</text>
</comment>